<keyword evidence="8" id="KW-1185">Reference proteome</keyword>
<dbReference type="Pfam" id="PF00389">
    <property type="entry name" value="2-Hacid_dh"/>
    <property type="match status" value="1"/>
</dbReference>
<dbReference type="PANTHER" id="PTHR42789:SF1">
    <property type="entry name" value="D-ISOMER SPECIFIC 2-HYDROXYACID DEHYDROGENASE FAMILY PROTEIN (AFU_ORTHOLOGUE AFUA_6G10090)"/>
    <property type="match status" value="1"/>
</dbReference>
<evidence type="ECO:0008006" key="9">
    <source>
        <dbReference type="Google" id="ProtNLM"/>
    </source>
</evidence>
<dbReference type="InterPro" id="IPR050857">
    <property type="entry name" value="D-2-hydroxyacid_DH"/>
</dbReference>
<dbReference type="CDD" id="cd12169">
    <property type="entry name" value="PGDH_like_1"/>
    <property type="match status" value="1"/>
</dbReference>
<evidence type="ECO:0000259" key="6">
    <source>
        <dbReference type="Pfam" id="PF02826"/>
    </source>
</evidence>
<name>A0A9Q0AMD7_9PEZI</name>
<keyword evidence="2 4" id="KW-0560">Oxidoreductase</keyword>
<evidence type="ECO:0000259" key="5">
    <source>
        <dbReference type="Pfam" id="PF00389"/>
    </source>
</evidence>
<feature type="domain" description="D-isomer specific 2-hydroxyacid dehydrogenase catalytic" evidence="5">
    <location>
        <begin position="8"/>
        <end position="351"/>
    </location>
</feature>
<gene>
    <name evidence="7" type="ORF">JX265_006176</name>
</gene>
<dbReference type="InterPro" id="IPR006139">
    <property type="entry name" value="D-isomer_2_OHA_DH_cat_dom"/>
</dbReference>
<accession>A0A9Q0AMD7</accession>
<dbReference type="SUPFAM" id="SSF51735">
    <property type="entry name" value="NAD(P)-binding Rossmann-fold domains"/>
    <property type="match status" value="1"/>
</dbReference>
<dbReference type="SUPFAM" id="SSF52283">
    <property type="entry name" value="Formate/glycerate dehydrogenase catalytic domain-like"/>
    <property type="match status" value="1"/>
</dbReference>
<dbReference type="InterPro" id="IPR006140">
    <property type="entry name" value="D-isomer_DH_NAD-bd"/>
</dbReference>
<comment type="similarity">
    <text evidence="1 4">Belongs to the D-isomer specific 2-hydroxyacid dehydrogenase family.</text>
</comment>
<dbReference type="Gene3D" id="3.40.50.720">
    <property type="entry name" value="NAD(P)-binding Rossmann-like Domain"/>
    <property type="match status" value="2"/>
</dbReference>
<protein>
    <recommendedName>
        <fullName evidence="9">D-isomer specific 2-hydroxyacid dehydrogenase</fullName>
    </recommendedName>
</protein>
<evidence type="ECO:0000313" key="8">
    <source>
        <dbReference type="Proteomes" id="UP000829685"/>
    </source>
</evidence>
<dbReference type="Pfam" id="PF02826">
    <property type="entry name" value="2-Hacid_dh_C"/>
    <property type="match status" value="1"/>
</dbReference>
<dbReference type="PANTHER" id="PTHR42789">
    <property type="entry name" value="D-ISOMER SPECIFIC 2-HYDROXYACID DEHYDROGENASE FAMILY PROTEIN (AFU_ORTHOLOGUE AFUA_6G10090)"/>
    <property type="match status" value="1"/>
</dbReference>
<dbReference type="GO" id="GO:0051287">
    <property type="term" value="F:NAD binding"/>
    <property type="evidence" value="ECO:0007669"/>
    <property type="project" value="InterPro"/>
</dbReference>
<proteinExistence type="inferred from homology"/>
<evidence type="ECO:0000256" key="1">
    <source>
        <dbReference type="ARBA" id="ARBA00005854"/>
    </source>
</evidence>
<dbReference type="GO" id="GO:0016616">
    <property type="term" value="F:oxidoreductase activity, acting on the CH-OH group of donors, NAD or NADP as acceptor"/>
    <property type="evidence" value="ECO:0007669"/>
    <property type="project" value="InterPro"/>
</dbReference>
<evidence type="ECO:0000256" key="4">
    <source>
        <dbReference type="RuleBase" id="RU003719"/>
    </source>
</evidence>
<evidence type="ECO:0000256" key="3">
    <source>
        <dbReference type="ARBA" id="ARBA00023027"/>
    </source>
</evidence>
<dbReference type="InterPro" id="IPR036291">
    <property type="entry name" value="NAD(P)-bd_dom_sf"/>
</dbReference>
<dbReference type="InterPro" id="IPR029753">
    <property type="entry name" value="D-isomer_DH_CS"/>
</dbReference>
<keyword evidence="3" id="KW-0520">NAD</keyword>
<evidence type="ECO:0000256" key="2">
    <source>
        <dbReference type="ARBA" id="ARBA00023002"/>
    </source>
</evidence>
<dbReference type="EMBL" id="JAFIMR010000013">
    <property type="protein sequence ID" value="KAI1871136.1"/>
    <property type="molecule type" value="Genomic_DNA"/>
</dbReference>
<evidence type="ECO:0000313" key="7">
    <source>
        <dbReference type="EMBL" id="KAI1871136.1"/>
    </source>
</evidence>
<organism evidence="7 8">
    <name type="scientific">Neoarthrinium moseri</name>
    <dbReference type="NCBI Taxonomy" id="1658444"/>
    <lineage>
        <taxon>Eukaryota</taxon>
        <taxon>Fungi</taxon>
        <taxon>Dikarya</taxon>
        <taxon>Ascomycota</taxon>
        <taxon>Pezizomycotina</taxon>
        <taxon>Sordariomycetes</taxon>
        <taxon>Xylariomycetidae</taxon>
        <taxon>Amphisphaeriales</taxon>
        <taxon>Apiosporaceae</taxon>
        <taxon>Neoarthrinium</taxon>
    </lineage>
</organism>
<dbReference type="Proteomes" id="UP000829685">
    <property type="component" value="Unassembled WGS sequence"/>
</dbReference>
<reference evidence="7" key="1">
    <citation type="submission" date="2021-03" db="EMBL/GenBank/DDBJ databases">
        <title>Revisited historic fungal species revealed as producer of novel bioactive compounds through whole genome sequencing and comparative genomics.</title>
        <authorList>
            <person name="Vignolle G.A."/>
            <person name="Hochenegger N."/>
            <person name="Mach R.L."/>
            <person name="Mach-Aigner A.R."/>
            <person name="Javad Rahimi M."/>
            <person name="Salim K.A."/>
            <person name="Chan C.M."/>
            <person name="Lim L.B.L."/>
            <person name="Cai F."/>
            <person name="Druzhinina I.S."/>
            <person name="U'Ren J.M."/>
            <person name="Derntl C."/>
        </authorList>
    </citation>
    <scope>NUCLEOTIDE SEQUENCE</scope>
    <source>
        <strain evidence="7">TUCIM 5799</strain>
    </source>
</reference>
<sequence>MAGKKIAVLDDYQQLSKPHFDRLRDAGYQVTVYTDTLLPYNHPDTPQDAKDALIKRLEPYDIISTMRERTPIPGDLVSRLPNLKLLLTTGARNASIDVKSLLGRGIPVAGTVAEKNSPDSTTQHCVALILGLARNLAQDDKAMKAGEWQSQVNTGLSGKLFGTLGLGRLGAAVSRIMHLAFGMRIIAWSSNLTQEAADEKAKAAGLPVEDRNGEKTFKVVSRDELFSQADVISVQLVLSERSRGLINKADLDKMKKSALFVNTSRGPIVNEKDLFETARAGKIRGVALDVYSIEPLPQDSEWRTTKWGEGGSSNVLLTPHMGYVENEPLSAWYEQQVDNILRWEKGEQLATVYKDSGY</sequence>
<dbReference type="AlphaFoldDB" id="A0A9Q0AMD7"/>
<dbReference type="PROSITE" id="PS00671">
    <property type="entry name" value="D_2_HYDROXYACID_DH_3"/>
    <property type="match status" value="1"/>
</dbReference>
<comment type="caution">
    <text evidence="7">The sequence shown here is derived from an EMBL/GenBank/DDBJ whole genome shotgun (WGS) entry which is preliminary data.</text>
</comment>
<feature type="domain" description="D-isomer specific 2-hydroxyacid dehydrogenase NAD-binding" evidence="6">
    <location>
        <begin position="126"/>
        <end position="322"/>
    </location>
</feature>